<evidence type="ECO:0000256" key="2">
    <source>
        <dbReference type="ARBA" id="ARBA00022574"/>
    </source>
</evidence>
<dbReference type="Gene3D" id="2.130.10.10">
    <property type="entry name" value="YVTN repeat-like/Quinoprotein amine dehydrogenase"/>
    <property type="match status" value="1"/>
</dbReference>
<evidence type="ECO:0000256" key="3">
    <source>
        <dbReference type="ARBA" id="ARBA00022737"/>
    </source>
</evidence>
<accession>A0AAV0Z4J1</accession>
<gene>
    <name evidence="5" type="ORF">VFH_I494200</name>
</gene>
<evidence type="ECO:0000256" key="1">
    <source>
        <dbReference type="ARBA" id="ARBA00022553"/>
    </source>
</evidence>
<dbReference type="PANTHER" id="PTHR14091">
    <property type="entry name" value="PERIODIC TRYPTOPHAN PROTEIN 1"/>
    <property type="match status" value="1"/>
</dbReference>
<dbReference type="FunFam" id="2.130.10.10:FF:000485">
    <property type="entry name" value="Putative WD repeat-containing protein C17D11.16"/>
    <property type="match status" value="1"/>
</dbReference>
<dbReference type="AlphaFoldDB" id="A0AAV0Z4J1"/>
<evidence type="ECO:0000256" key="4">
    <source>
        <dbReference type="PROSITE-ProRule" id="PRU00221"/>
    </source>
</evidence>
<dbReference type="SUPFAM" id="SSF50978">
    <property type="entry name" value="WD40 repeat-like"/>
    <property type="match status" value="1"/>
</dbReference>
<reference evidence="5 6" key="1">
    <citation type="submission" date="2023-01" db="EMBL/GenBank/DDBJ databases">
        <authorList>
            <person name="Kreplak J."/>
        </authorList>
    </citation>
    <scope>NUCLEOTIDE SEQUENCE [LARGE SCALE GENOMIC DNA]</scope>
</reference>
<dbReference type="InterPro" id="IPR044285">
    <property type="entry name" value="PWP1"/>
</dbReference>
<evidence type="ECO:0000313" key="6">
    <source>
        <dbReference type="Proteomes" id="UP001157006"/>
    </source>
</evidence>
<dbReference type="Proteomes" id="UP001157006">
    <property type="component" value="Chromosome 1L"/>
</dbReference>
<dbReference type="Pfam" id="PF00400">
    <property type="entry name" value="WD40"/>
    <property type="match status" value="1"/>
</dbReference>
<keyword evidence="3" id="KW-0677">Repeat</keyword>
<sequence length="414" mass="46025">MIAAISWIPKGVFKAEPVFAEPPSKEEIDELISNTRDVDEEKDMEEDDEVAHALTVADAIGKPSKENTGDITLALQELNMETYDDEDDKGFELFSSGTGDLYYQSNELDPYIKYKNEEYDSEDVEDMIINPTDSVVVCARTEDDVNYLEVWILEDANTRRRKGNFLAVGSMGPSIEIWDLDVIDEVEPCVVLGGKGQSKKGKHGKKKSIKYREDSHTGSVLGLAWKKEFSNLLANAIVLKVIRNPSHSGCTWSVGADVESLAWDPHVENLFAVSLEDGTIKCFDVRNAMSNATSEQSATFTLHAHDKSVTSLAYNMSAPNLLATGSTDKTVKLWDFSNNQPSCVATKEPKVGSIFSISFAEDNPFLLAIGGSKVKLELWDTLVNEGVSRRYEKYSRNQPQSCWLKILIILLEAK</sequence>
<name>A0AAV0Z4J1_VICFA</name>
<evidence type="ECO:0000313" key="5">
    <source>
        <dbReference type="EMBL" id="CAI8591582.1"/>
    </source>
</evidence>
<protein>
    <recommendedName>
        <fullName evidence="7">Transducin/WD40 repeat-like superfamily protein</fullName>
    </recommendedName>
</protein>
<dbReference type="GO" id="GO:0006364">
    <property type="term" value="P:rRNA processing"/>
    <property type="evidence" value="ECO:0007669"/>
    <property type="project" value="InterPro"/>
</dbReference>
<dbReference type="InterPro" id="IPR036322">
    <property type="entry name" value="WD40_repeat_dom_sf"/>
</dbReference>
<keyword evidence="6" id="KW-1185">Reference proteome</keyword>
<dbReference type="PROSITE" id="PS00678">
    <property type="entry name" value="WD_REPEATS_1"/>
    <property type="match status" value="1"/>
</dbReference>
<dbReference type="InterPro" id="IPR015943">
    <property type="entry name" value="WD40/YVTN_repeat-like_dom_sf"/>
</dbReference>
<keyword evidence="2 4" id="KW-0853">WD repeat</keyword>
<dbReference type="SMART" id="SM00320">
    <property type="entry name" value="WD40"/>
    <property type="match status" value="4"/>
</dbReference>
<keyword evidence="1" id="KW-0597">Phosphoprotein</keyword>
<dbReference type="PANTHER" id="PTHR14091:SF0">
    <property type="entry name" value="PERIODIC TRYPTOPHAN PROTEIN 1 HOMOLOG"/>
    <property type="match status" value="1"/>
</dbReference>
<dbReference type="EMBL" id="OX451736">
    <property type="protein sequence ID" value="CAI8591582.1"/>
    <property type="molecule type" value="Genomic_DNA"/>
</dbReference>
<evidence type="ECO:0008006" key="7">
    <source>
        <dbReference type="Google" id="ProtNLM"/>
    </source>
</evidence>
<dbReference type="GO" id="GO:0005634">
    <property type="term" value="C:nucleus"/>
    <property type="evidence" value="ECO:0007669"/>
    <property type="project" value="TreeGrafter"/>
</dbReference>
<organism evidence="5 6">
    <name type="scientific">Vicia faba</name>
    <name type="common">Broad bean</name>
    <name type="synonym">Faba vulgaris</name>
    <dbReference type="NCBI Taxonomy" id="3906"/>
    <lineage>
        <taxon>Eukaryota</taxon>
        <taxon>Viridiplantae</taxon>
        <taxon>Streptophyta</taxon>
        <taxon>Embryophyta</taxon>
        <taxon>Tracheophyta</taxon>
        <taxon>Spermatophyta</taxon>
        <taxon>Magnoliopsida</taxon>
        <taxon>eudicotyledons</taxon>
        <taxon>Gunneridae</taxon>
        <taxon>Pentapetalae</taxon>
        <taxon>rosids</taxon>
        <taxon>fabids</taxon>
        <taxon>Fabales</taxon>
        <taxon>Fabaceae</taxon>
        <taxon>Papilionoideae</taxon>
        <taxon>50 kb inversion clade</taxon>
        <taxon>NPAAA clade</taxon>
        <taxon>Hologalegina</taxon>
        <taxon>IRL clade</taxon>
        <taxon>Fabeae</taxon>
        <taxon>Vicia</taxon>
    </lineage>
</organism>
<feature type="repeat" description="WD" evidence="4">
    <location>
        <begin position="302"/>
        <end position="344"/>
    </location>
</feature>
<dbReference type="InterPro" id="IPR019775">
    <property type="entry name" value="WD40_repeat_CS"/>
</dbReference>
<proteinExistence type="predicted"/>
<dbReference type="PROSITE" id="PS50082">
    <property type="entry name" value="WD_REPEATS_2"/>
    <property type="match status" value="1"/>
</dbReference>
<dbReference type="InterPro" id="IPR001680">
    <property type="entry name" value="WD40_rpt"/>
</dbReference>
<dbReference type="PROSITE" id="PS50294">
    <property type="entry name" value="WD_REPEATS_REGION"/>
    <property type="match status" value="1"/>
</dbReference>